<dbReference type="AlphaFoldDB" id="A0A2A9G3U0"/>
<dbReference type="Proteomes" id="UP000243542">
    <property type="component" value="Unassembled WGS sequence"/>
</dbReference>
<dbReference type="PANTHER" id="PTHR44845:SF6">
    <property type="entry name" value="BETA-ALANINE-ACTIVATING ENZYME"/>
    <property type="match status" value="1"/>
</dbReference>
<accession>A0A2A9G3U0</accession>
<evidence type="ECO:0000256" key="2">
    <source>
        <dbReference type="ARBA" id="ARBA00022553"/>
    </source>
</evidence>
<reference evidence="4 5" key="1">
    <citation type="submission" date="2017-10" db="EMBL/GenBank/DDBJ databases">
        <title>Sequencing the genomes of 1000 actinobacteria strains.</title>
        <authorList>
            <person name="Klenk H.-P."/>
        </authorList>
    </citation>
    <scope>NUCLEOTIDE SEQUENCE [LARGE SCALE GENOMIC DNA]</scope>
    <source>
        <strain evidence="4 5">DSM 46092</strain>
    </source>
</reference>
<gene>
    <name evidence="4" type="ORF">ATK36_0895</name>
</gene>
<dbReference type="RefSeq" id="WP_098509925.1">
    <property type="nucleotide sequence ID" value="NZ_JBIAKZ010000010.1"/>
</dbReference>
<feature type="domain" description="Thioester reductase (TE)" evidence="3">
    <location>
        <begin position="6"/>
        <end position="243"/>
    </location>
</feature>
<dbReference type="PANTHER" id="PTHR44845">
    <property type="entry name" value="CARRIER DOMAIN-CONTAINING PROTEIN"/>
    <property type="match status" value="1"/>
</dbReference>
<organism evidence="4 5">
    <name type="scientific">Amycolatopsis sulphurea</name>
    <dbReference type="NCBI Taxonomy" id="76022"/>
    <lineage>
        <taxon>Bacteria</taxon>
        <taxon>Bacillati</taxon>
        <taxon>Actinomycetota</taxon>
        <taxon>Actinomycetes</taxon>
        <taxon>Pseudonocardiales</taxon>
        <taxon>Pseudonocardiaceae</taxon>
        <taxon>Amycolatopsis</taxon>
    </lineage>
</organism>
<proteinExistence type="predicted"/>
<sequence>MSGVVLTGVTGFLGAHLAAALLQHTDTTVYCLIRAEGLGAARRRLQERVAALGPLQYPERLVPVCVDIEHPSLGLTRRDWDELADHTAAIHHCAAAVHLTAGYRELAAANVGGTRELLKLAETAAARRGHVVAFHFVSTLGVFIDARRAGMTTVDETTTPTMTTAGPLGYPRSKVAAERELRRADERGVTPVVYRPGLITGRSDTGLAISGDLLAPLLLATVALRAKPDGLWATPMETVDQVARQQAVLATTHPPAGRAFHLIHPEPQHLDHATAALERAGFHLRTVPAAQWENLLNTHATHTALAPLARLGPVGRRLAGIDPNYTAPTIHSDRTWAALSRAGMRPVNVGEAYFDKLIDGLAPQLFKIKPIPTYSQ</sequence>
<name>A0A2A9G3U0_9PSEU</name>
<dbReference type="SUPFAM" id="SSF51735">
    <property type="entry name" value="NAD(P)-binding Rossmann-fold domains"/>
    <property type="match status" value="1"/>
</dbReference>
<evidence type="ECO:0000256" key="1">
    <source>
        <dbReference type="ARBA" id="ARBA00022450"/>
    </source>
</evidence>
<dbReference type="Pfam" id="PF07993">
    <property type="entry name" value="NAD_binding_4"/>
    <property type="match status" value="1"/>
</dbReference>
<dbReference type="InterPro" id="IPR036291">
    <property type="entry name" value="NAD(P)-bd_dom_sf"/>
</dbReference>
<keyword evidence="5" id="KW-1185">Reference proteome</keyword>
<dbReference type="InterPro" id="IPR013120">
    <property type="entry name" value="FAR_NAD-bd"/>
</dbReference>
<comment type="caution">
    <text evidence="4">The sequence shown here is derived from an EMBL/GenBank/DDBJ whole genome shotgun (WGS) entry which is preliminary data.</text>
</comment>
<keyword evidence="1" id="KW-0596">Phosphopantetheine</keyword>
<evidence type="ECO:0000313" key="5">
    <source>
        <dbReference type="Proteomes" id="UP000243542"/>
    </source>
</evidence>
<evidence type="ECO:0000313" key="4">
    <source>
        <dbReference type="EMBL" id="PFG57319.1"/>
    </source>
</evidence>
<keyword evidence="2" id="KW-0597">Phosphoprotein</keyword>
<evidence type="ECO:0000259" key="3">
    <source>
        <dbReference type="Pfam" id="PF07993"/>
    </source>
</evidence>
<dbReference type="EMBL" id="PDJK01000001">
    <property type="protein sequence ID" value="PFG57319.1"/>
    <property type="molecule type" value="Genomic_DNA"/>
</dbReference>
<dbReference type="Gene3D" id="3.40.50.720">
    <property type="entry name" value="NAD(P)-binding Rossmann-like Domain"/>
    <property type="match status" value="1"/>
</dbReference>
<protein>
    <submittedName>
        <fullName evidence="4">Thioester reductase-like protein</fullName>
    </submittedName>
</protein>